<gene>
    <name evidence="3" type="ORF">RRG08_045974</name>
</gene>
<dbReference type="SUPFAM" id="SSF56436">
    <property type="entry name" value="C-type lectin-like"/>
    <property type="match status" value="1"/>
</dbReference>
<dbReference type="EMBL" id="JAWDGP010001377">
    <property type="protein sequence ID" value="KAK3792432.1"/>
    <property type="molecule type" value="Genomic_DNA"/>
</dbReference>
<dbReference type="CDD" id="cd00037">
    <property type="entry name" value="CLECT"/>
    <property type="match status" value="1"/>
</dbReference>
<keyword evidence="1" id="KW-0732">Signal</keyword>
<dbReference type="Gene3D" id="3.10.100.10">
    <property type="entry name" value="Mannose-Binding Protein A, subunit A"/>
    <property type="match status" value="1"/>
</dbReference>
<feature type="domain" description="C-type lectin" evidence="2">
    <location>
        <begin position="42"/>
        <end position="158"/>
    </location>
</feature>
<evidence type="ECO:0000256" key="1">
    <source>
        <dbReference type="SAM" id="SignalP"/>
    </source>
</evidence>
<dbReference type="InterPro" id="IPR016187">
    <property type="entry name" value="CTDL_fold"/>
</dbReference>
<dbReference type="Pfam" id="PF00059">
    <property type="entry name" value="Lectin_C"/>
    <property type="match status" value="1"/>
</dbReference>
<feature type="chain" id="PRO_5042211362" description="C-type lectin domain-containing protein" evidence="1">
    <location>
        <begin position="28"/>
        <end position="216"/>
    </location>
</feature>
<dbReference type="PANTHER" id="PTHR22801">
    <property type="entry name" value="LITHOSTATHINE"/>
    <property type="match status" value="1"/>
</dbReference>
<dbReference type="InterPro" id="IPR016186">
    <property type="entry name" value="C-type_lectin-like/link_sf"/>
</dbReference>
<evidence type="ECO:0000259" key="2">
    <source>
        <dbReference type="PROSITE" id="PS50041"/>
    </source>
</evidence>
<feature type="signal peptide" evidence="1">
    <location>
        <begin position="1"/>
        <end position="27"/>
    </location>
</feature>
<proteinExistence type="predicted"/>
<organism evidence="3 4">
    <name type="scientific">Elysia crispata</name>
    <name type="common">lettuce slug</name>
    <dbReference type="NCBI Taxonomy" id="231223"/>
    <lineage>
        <taxon>Eukaryota</taxon>
        <taxon>Metazoa</taxon>
        <taxon>Spiralia</taxon>
        <taxon>Lophotrochozoa</taxon>
        <taxon>Mollusca</taxon>
        <taxon>Gastropoda</taxon>
        <taxon>Heterobranchia</taxon>
        <taxon>Euthyneura</taxon>
        <taxon>Panpulmonata</taxon>
        <taxon>Sacoglossa</taxon>
        <taxon>Placobranchoidea</taxon>
        <taxon>Plakobranchidae</taxon>
        <taxon>Elysia</taxon>
    </lineage>
</organism>
<comment type="caution">
    <text evidence="3">The sequence shown here is derived from an EMBL/GenBank/DDBJ whole genome shotgun (WGS) entry which is preliminary data.</text>
</comment>
<dbReference type="Proteomes" id="UP001283361">
    <property type="component" value="Unassembled WGS sequence"/>
</dbReference>
<dbReference type="InterPro" id="IPR050801">
    <property type="entry name" value="Ca-Dep_Lectins_ImmuneDev"/>
</dbReference>
<dbReference type="AlphaFoldDB" id="A0AAE1ATF1"/>
<name>A0AAE1ATF1_9GAST</name>
<dbReference type="PROSITE" id="PS50041">
    <property type="entry name" value="C_TYPE_LECTIN_2"/>
    <property type="match status" value="1"/>
</dbReference>
<evidence type="ECO:0000313" key="4">
    <source>
        <dbReference type="Proteomes" id="UP001283361"/>
    </source>
</evidence>
<sequence>MKLLQISVSSSIVSIISFLTLAHECIAADCSCSSGLKSVNPFSTSCIKISTSKESWDKARKVCQEDGGELVKISNNTEFNLIIEKVLSRRVLYWIGLKFFYAENSYKWNDVNAMASKGVLVPKKPSPPKKDLCVFIYKDQAITMNLLICTAQHYFICESPPVCESNAFGAIHFGSTKNSCCNRYDRVTTVVLVVIMEIIVNLQKFRHAPVQEFNST</sequence>
<reference evidence="3" key="1">
    <citation type="journal article" date="2023" name="G3 (Bethesda)">
        <title>A reference genome for the long-term kleptoplast-retaining sea slug Elysia crispata morphotype clarki.</title>
        <authorList>
            <person name="Eastman K.E."/>
            <person name="Pendleton A.L."/>
            <person name="Shaikh M.A."/>
            <person name="Suttiyut T."/>
            <person name="Ogas R."/>
            <person name="Tomko P."/>
            <person name="Gavelis G."/>
            <person name="Widhalm J.R."/>
            <person name="Wisecaver J.H."/>
        </authorList>
    </citation>
    <scope>NUCLEOTIDE SEQUENCE</scope>
    <source>
        <strain evidence="3">ECLA1</strain>
    </source>
</reference>
<dbReference type="InterPro" id="IPR001304">
    <property type="entry name" value="C-type_lectin-like"/>
</dbReference>
<dbReference type="SMART" id="SM00034">
    <property type="entry name" value="CLECT"/>
    <property type="match status" value="1"/>
</dbReference>
<protein>
    <recommendedName>
        <fullName evidence="2">C-type lectin domain-containing protein</fullName>
    </recommendedName>
</protein>
<dbReference type="PANTHER" id="PTHR22801:SF63">
    <property type="entry name" value="C-TYPE LECTIN DOMAIN-CONTAINING PROTEIN"/>
    <property type="match status" value="1"/>
</dbReference>
<keyword evidence="4" id="KW-1185">Reference proteome</keyword>
<evidence type="ECO:0000313" key="3">
    <source>
        <dbReference type="EMBL" id="KAK3792432.1"/>
    </source>
</evidence>
<accession>A0AAE1ATF1</accession>